<reference evidence="15" key="1">
    <citation type="submission" date="2023-03" db="EMBL/GenBank/DDBJ databases">
        <title>Selenobaculum gbiensis gen. nov. sp. nov., a new bacterium isolated from the gut microbiota of IBD patient.</title>
        <authorList>
            <person name="Yeo S."/>
            <person name="Park H."/>
            <person name="Huh C.S."/>
        </authorList>
    </citation>
    <scope>NUCLEOTIDE SEQUENCE</scope>
    <source>
        <strain evidence="15">ICN-92133</strain>
    </source>
</reference>
<dbReference type="Pfam" id="PF01025">
    <property type="entry name" value="GrpE"/>
    <property type="match status" value="1"/>
</dbReference>
<comment type="subcellular location">
    <subcellularLocation>
        <location evidence="1 10">Cytoplasm</location>
    </subcellularLocation>
</comment>
<evidence type="ECO:0000256" key="10">
    <source>
        <dbReference type="HAMAP-Rule" id="MF_01151"/>
    </source>
</evidence>
<name>A0A9Y2ADY6_9FIRM</name>
<dbReference type="RefSeq" id="WP_147669905.1">
    <property type="nucleotide sequence ID" value="NZ_CP120678.1"/>
</dbReference>
<dbReference type="PANTHER" id="PTHR21237">
    <property type="entry name" value="GRPE PROTEIN"/>
    <property type="match status" value="1"/>
</dbReference>
<evidence type="ECO:0000256" key="3">
    <source>
        <dbReference type="ARBA" id="ARBA00011738"/>
    </source>
</evidence>
<dbReference type="Gene3D" id="2.30.22.10">
    <property type="entry name" value="Head domain of nucleotide exchange factor GrpE"/>
    <property type="match status" value="1"/>
</dbReference>
<dbReference type="HAMAP" id="MF_01151">
    <property type="entry name" value="GrpE"/>
    <property type="match status" value="1"/>
</dbReference>
<evidence type="ECO:0000256" key="12">
    <source>
        <dbReference type="RuleBase" id="RU004478"/>
    </source>
</evidence>
<feature type="coiled-coil region" evidence="13">
    <location>
        <begin position="51"/>
        <end position="78"/>
    </location>
</feature>
<dbReference type="PANTHER" id="PTHR21237:SF23">
    <property type="entry name" value="GRPE PROTEIN HOMOLOG, MITOCHONDRIAL"/>
    <property type="match status" value="1"/>
</dbReference>
<dbReference type="GO" id="GO:0042803">
    <property type="term" value="F:protein homodimerization activity"/>
    <property type="evidence" value="ECO:0007669"/>
    <property type="project" value="InterPro"/>
</dbReference>
<dbReference type="GO" id="GO:0051082">
    <property type="term" value="F:unfolded protein binding"/>
    <property type="evidence" value="ECO:0007669"/>
    <property type="project" value="TreeGrafter"/>
</dbReference>
<dbReference type="SUPFAM" id="SSF51064">
    <property type="entry name" value="Head domain of nucleotide exchange factor GrpE"/>
    <property type="match status" value="1"/>
</dbReference>
<dbReference type="AlphaFoldDB" id="A0A9Y2ADY6"/>
<dbReference type="NCBIfam" id="NF010738">
    <property type="entry name" value="PRK14140.1"/>
    <property type="match status" value="1"/>
</dbReference>
<dbReference type="KEGG" id="sgbi:P3F81_07565"/>
<feature type="region of interest" description="Disordered" evidence="14">
    <location>
        <begin position="1"/>
        <end position="39"/>
    </location>
</feature>
<comment type="function">
    <text evidence="7 10 11">Participates actively in the response to hyperosmotic and heat shock by preventing the aggregation of stress-denatured proteins, in association with DnaK and GrpE. It is the nucleotide exchange factor for DnaK and may function as a thermosensor. Unfolded proteins bind initially to DnaJ; upon interaction with the DnaJ-bound protein, DnaK hydrolyzes its bound ATP, resulting in the formation of a stable complex. GrpE releases ADP from DnaK; ATP binding to DnaK triggers the release of the substrate protein, thus completing the reaction cycle. Several rounds of ATP-dependent interactions between DnaJ, DnaK and GrpE are required for fully efficient folding.</text>
</comment>
<evidence type="ECO:0000256" key="4">
    <source>
        <dbReference type="ARBA" id="ARBA00022490"/>
    </source>
</evidence>
<dbReference type="SUPFAM" id="SSF58014">
    <property type="entry name" value="Coiled-coil domain of nucleotide exchange factor GrpE"/>
    <property type="match status" value="1"/>
</dbReference>
<dbReference type="GO" id="GO:0006457">
    <property type="term" value="P:protein folding"/>
    <property type="evidence" value="ECO:0007669"/>
    <property type="project" value="InterPro"/>
</dbReference>
<dbReference type="PROSITE" id="PS01071">
    <property type="entry name" value="GRPE"/>
    <property type="match status" value="1"/>
</dbReference>
<dbReference type="Gene3D" id="3.90.20.20">
    <property type="match status" value="1"/>
</dbReference>
<evidence type="ECO:0000256" key="11">
    <source>
        <dbReference type="RuleBase" id="RU000639"/>
    </source>
</evidence>
<dbReference type="GO" id="GO:0000774">
    <property type="term" value="F:adenyl-nucleotide exchange factor activity"/>
    <property type="evidence" value="ECO:0007669"/>
    <property type="project" value="InterPro"/>
</dbReference>
<dbReference type="InterPro" id="IPR013805">
    <property type="entry name" value="GrpE_CC"/>
</dbReference>
<dbReference type="GO" id="GO:0051087">
    <property type="term" value="F:protein-folding chaperone binding"/>
    <property type="evidence" value="ECO:0007669"/>
    <property type="project" value="InterPro"/>
</dbReference>
<dbReference type="CDD" id="cd00446">
    <property type="entry name" value="GrpE"/>
    <property type="match status" value="1"/>
</dbReference>
<evidence type="ECO:0000313" key="15">
    <source>
        <dbReference type="EMBL" id="WIW69775.1"/>
    </source>
</evidence>
<accession>A0A9Y2ADY6</accession>
<dbReference type="InterPro" id="IPR000740">
    <property type="entry name" value="GrpE"/>
</dbReference>
<dbReference type="PRINTS" id="PR00773">
    <property type="entry name" value="GRPEPROTEIN"/>
</dbReference>
<dbReference type="InterPro" id="IPR009012">
    <property type="entry name" value="GrpE_head"/>
</dbReference>
<evidence type="ECO:0000313" key="16">
    <source>
        <dbReference type="Proteomes" id="UP001243623"/>
    </source>
</evidence>
<evidence type="ECO:0000256" key="7">
    <source>
        <dbReference type="ARBA" id="ARBA00053401"/>
    </source>
</evidence>
<evidence type="ECO:0000256" key="6">
    <source>
        <dbReference type="ARBA" id="ARBA00023186"/>
    </source>
</evidence>
<keyword evidence="6 10" id="KW-0143">Chaperone</keyword>
<protein>
    <recommendedName>
        <fullName evidence="8 10">Protein GrpE</fullName>
    </recommendedName>
    <alternativeName>
        <fullName evidence="9 10">HSP-70 cofactor</fullName>
    </alternativeName>
</protein>
<dbReference type="GO" id="GO:0005737">
    <property type="term" value="C:cytoplasm"/>
    <property type="evidence" value="ECO:0007669"/>
    <property type="project" value="UniProtKB-SubCell"/>
</dbReference>
<evidence type="ECO:0000256" key="14">
    <source>
        <dbReference type="SAM" id="MobiDB-lite"/>
    </source>
</evidence>
<sequence>MAEEIKNPVDENLARKAEVNESTEQIQPEETEQNAEVTRLKQELDVKDKLVQESTDRLKRMQADFDNFRRRTRQEKEELSAIVSQNLIKELLPLLDNFERALAVESADGENFKAGVDMILKQFIATLEKNGLEPIKAVGEKFDPNFHEAIMRIADETKEDDTIAEELQRGYSVRGRVIRPSMVKVIGN</sequence>
<keyword evidence="4 10" id="KW-0963">Cytoplasm</keyword>
<keyword evidence="5 10" id="KW-0346">Stress response</keyword>
<evidence type="ECO:0000256" key="1">
    <source>
        <dbReference type="ARBA" id="ARBA00004496"/>
    </source>
</evidence>
<comment type="similarity">
    <text evidence="2 10 12">Belongs to the GrpE family.</text>
</comment>
<evidence type="ECO:0000256" key="8">
    <source>
        <dbReference type="ARBA" id="ARBA00072274"/>
    </source>
</evidence>
<dbReference type="Proteomes" id="UP001243623">
    <property type="component" value="Chromosome"/>
</dbReference>
<comment type="subunit">
    <text evidence="3 10">Homodimer.</text>
</comment>
<evidence type="ECO:0000256" key="5">
    <source>
        <dbReference type="ARBA" id="ARBA00023016"/>
    </source>
</evidence>
<organism evidence="15 16">
    <name type="scientific">Selenobaculum gibii</name>
    <dbReference type="NCBI Taxonomy" id="3054208"/>
    <lineage>
        <taxon>Bacteria</taxon>
        <taxon>Bacillati</taxon>
        <taxon>Bacillota</taxon>
        <taxon>Negativicutes</taxon>
        <taxon>Selenomonadales</taxon>
        <taxon>Selenomonadaceae</taxon>
        <taxon>Selenobaculum</taxon>
    </lineage>
</organism>
<evidence type="ECO:0000256" key="13">
    <source>
        <dbReference type="SAM" id="Coils"/>
    </source>
</evidence>
<feature type="compositionally biased region" description="Basic and acidic residues" evidence="14">
    <location>
        <begin position="1"/>
        <end position="19"/>
    </location>
</feature>
<evidence type="ECO:0000256" key="9">
    <source>
        <dbReference type="ARBA" id="ARBA00076414"/>
    </source>
</evidence>
<keyword evidence="16" id="KW-1185">Reference proteome</keyword>
<keyword evidence="13" id="KW-0175">Coiled coil</keyword>
<gene>
    <name evidence="10 15" type="primary">grpE</name>
    <name evidence="15" type="ORF">P3F81_07565</name>
</gene>
<evidence type="ECO:0000256" key="2">
    <source>
        <dbReference type="ARBA" id="ARBA00009054"/>
    </source>
</evidence>
<dbReference type="FunFam" id="2.30.22.10:FF:000001">
    <property type="entry name" value="Protein GrpE"/>
    <property type="match status" value="1"/>
</dbReference>
<proteinExistence type="inferred from homology"/>
<dbReference type="EMBL" id="CP120678">
    <property type="protein sequence ID" value="WIW69775.1"/>
    <property type="molecule type" value="Genomic_DNA"/>
</dbReference>